<dbReference type="GO" id="GO:0008745">
    <property type="term" value="F:N-acetylmuramoyl-L-alanine amidase activity"/>
    <property type="evidence" value="ECO:0007669"/>
    <property type="project" value="UniProtKB-EC"/>
</dbReference>
<dbReference type="InterPro" id="IPR050695">
    <property type="entry name" value="N-acetylmuramoyl_amidase_3"/>
</dbReference>
<dbReference type="PANTHER" id="PTHR30404:SF0">
    <property type="entry name" value="N-ACETYLMURAMOYL-L-ALANINE AMIDASE AMIC"/>
    <property type="match status" value="1"/>
</dbReference>
<dbReference type="SMART" id="SM00646">
    <property type="entry name" value="Ami_3"/>
    <property type="match status" value="1"/>
</dbReference>
<evidence type="ECO:0000256" key="3">
    <source>
        <dbReference type="ARBA" id="ARBA00022801"/>
    </source>
</evidence>
<dbReference type="AlphaFoldDB" id="A0A4D7B1T0"/>
<evidence type="ECO:0000313" key="8">
    <source>
        <dbReference type="Proteomes" id="UP000298781"/>
    </source>
</evidence>
<dbReference type="Pfam" id="PF11741">
    <property type="entry name" value="AMIN"/>
    <property type="match status" value="1"/>
</dbReference>
<accession>A0A4D7B1T0</accession>
<feature type="domain" description="MurNAc-LAA" evidence="6">
    <location>
        <begin position="281"/>
        <end position="437"/>
    </location>
</feature>
<feature type="signal peptide" evidence="5">
    <location>
        <begin position="1"/>
        <end position="22"/>
    </location>
</feature>
<evidence type="ECO:0000256" key="4">
    <source>
        <dbReference type="SAM" id="MobiDB-lite"/>
    </source>
</evidence>
<evidence type="ECO:0000256" key="5">
    <source>
        <dbReference type="SAM" id="SignalP"/>
    </source>
</evidence>
<evidence type="ECO:0000256" key="1">
    <source>
        <dbReference type="ARBA" id="ARBA00001561"/>
    </source>
</evidence>
<keyword evidence="8" id="KW-1185">Reference proteome</keyword>
<feature type="region of interest" description="Disordered" evidence="4">
    <location>
        <begin position="189"/>
        <end position="218"/>
    </location>
</feature>
<dbReference type="Proteomes" id="UP000298781">
    <property type="component" value="Chromosome"/>
</dbReference>
<dbReference type="Gene3D" id="2.60.40.3500">
    <property type="match status" value="1"/>
</dbReference>
<dbReference type="CDD" id="cd02696">
    <property type="entry name" value="MurNAc-LAA"/>
    <property type="match status" value="1"/>
</dbReference>
<dbReference type="Gene3D" id="3.40.630.40">
    <property type="entry name" value="Zn-dependent exopeptidases"/>
    <property type="match status" value="1"/>
</dbReference>
<dbReference type="InterPro" id="IPR021731">
    <property type="entry name" value="AMIN_dom"/>
</dbReference>
<comment type="catalytic activity">
    <reaction evidence="1">
        <text>Hydrolyzes the link between N-acetylmuramoyl residues and L-amino acid residues in certain cell-wall glycopeptides.</text>
        <dbReference type="EC" id="3.5.1.28"/>
    </reaction>
</comment>
<dbReference type="OrthoDB" id="9806267at2"/>
<gene>
    <name evidence="7" type="ORF">E8M01_27740</name>
</gene>
<protein>
    <recommendedName>
        <fullName evidence="2">N-acetylmuramoyl-L-alanine amidase</fullName>
        <ecNumber evidence="2">3.5.1.28</ecNumber>
    </recommendedName>
</protein>
<dbReference type="GO" id="GO:0030288">
    <property type="term" value="C:outer membrane-bounded periplasmic space"/>
    <property type="evidence" value="ECO:0007669"/>
    <property type="project" value="TreeGrafter"/>
</dbReference>
<dbReference type="PANTHER" id="PTHR30404">
    <property type="entry name" value="N-ACETYLMURAMOYL-L-ALANINE AMIDASE"/>
    <property type="match status" value="1"/>
</dbReference>
<evidence type="ECO:0000313" key="7">
    <source>
        <dbReference type="EMBL" id="QCI67679.1"/>
    </source>
</evidence>
<dbReference type="RefSeq" id="WP_136963107.1">
    <property type="nucleotide sequence ID" value="NZ_CP039690.1"/>
</dbReference>
<evidence type="ECO:0000259" key="6">
    <source>
        <dbReference type="SMART" id="SM00646"/>
    </source>
</evidence>
<dbReference type="EMBL" id="CP039690">
    <property type="protein sequence ID" value="QCI67679.1"/>
    <property type="molecule type" value="Genomic_DNA"/>
</dbReference>
<reference evidence="7 8" key="1">
    <citation type="submission" date="2019-04" db="EMBL/GenBank/DDBJ databases">
        <title>Phreatobacter aquaticus sp. nov.</title>
        <authorList>
            <person name="Choi A."/>
        </authorList>
    </citation>
    <scope>NUCLEOTIDE SEQUENCE [LARGE SCALE GENOMIC DNA]</scope>
    <source>
        <strain evidence="7 8">KCTC 52518</strain>
    </source>
</reference>
<evidence type="ECO:0000256" key="2">
    <source>
        <dbReference type="ARBA" id="ARBA00011901"/>
    </source>
</evidence>
<keyword evidence="5" id="KW-0732">Signal</keyword>
<feature type="chain" id="PRO_5020891585" description="N-acetylmuramoyl-L-alanine amidase" evidence="5">
    <location>
        <begin position="23"/>
        <end position="452"/>
    </location>
</feature>
<dbReference type="SUPFAM" id="SSF53187">
    <property type="entry name" value="Zn-dependent exopeptidases"/>
    <property type="match status" value="1"/>
</dbReference>
<keyword evidence="3" id="KW-0378">Hydrolase</keyword>
<organism evidence="7 8">
    <name type="scientific">Phreatobacter stygius</name>
    <dbReference type="NCBI Taxonomy" id="1940610"/>
    <lineage>
        <taxon>Bacteria</taxon>
        <taxon>Pseudomonadati</taxon>
        <taxon>Pseudomonadota</taxon>
        <taxon>Alphaproteobacteria</taxon>
        <taxon>Hyphomicrobiales</taxon>
        <taxon>Phreatobacteraceae</taxon>
        <taxon>Phreatobacter</taxon>
    </lineage>
</organism>
<dbReference type="GO" id="GO:0009253">
    <property type="term" value="P:peptidoglycan catabolic process"/>
    <property type="evidence" value="ECO:0007669"/>
    <property type="project" value="InterPro"/>
</dbReference>
<sequence>MAGSRFLGALLAATLFAGEALRAETSEPVSTGAIASTAARDGGAGEARAHAARTILPAVVSGAHITGDGGRTRLSFELTRNIEIRAFALADPYRVIIDLDEVNFQIGNQRAHSGARSTAQTAGTGARGLIQAFRYGLFAPSKSRVVVDLTGPALIERAHLVEGRDGAPPQVVLELVRTDADGFRRAQNERATSNLARRGDREGFGPRVSTRTAAPDGPPVVIIDPGHGGIDPGAVAASGEEEKTIILDFARVLRDKLNATGRYRVVMTRDRDIFIPLGDRVRIAREHNGALFVSIHADSISGAQDNARGVTVYTLSDRASDADSARLAERENKADAIAGLDLSDEPSEIADILIDLTRRETRMFSANFARTLAGEMRHATRMHRLPLRSAGFQVLRAHDIPSVLVELGFVSSAKDVEMLTSAIWRQRTADSVTKAIDQFFAGRAVARPAAQR</sequence>
<dbReference type="KEGG" id="pstg:E8M01_27740"/>
<dbReference type="InterPro" id="IPR002508">
    <property type="entry name" value="MurNAc-LAA_cat"/>
</dbReference>
<name>A0A4D7B1T0_9HYPH</name>
<proteinExistence type="predicted"/>
<dbReference type="Pfam" id="PF01520">
    <property type="entry name" value="Amidase_3"/>
    <property type="match status" value="1"/>
</dbReference>
<dbReference type="EC" id="3.5.1.28" evidence="2"/>